<feature type="compositionally biased region" description="Basic and acidic residues" evidence="5">
    <location>
        <begin position="204"/>
        <end position="236"/>
    </location>
</feature>
<organism evidence="7 8">
    <name type="scientific">Trametes pubescens</name>
    <name type="common">White-rot fungus</name>
    <dbReference type="NCBI Taxonomy" id="154538"/>
    <lineage>
        <taxon>Eukaryota</taxon>
        <taxon>Fungi</taxon>
        <taxon>Dikarya</taxon>
        <taxon>Basidiomycota</taxon>
        <taxon>Agaricomycotina</taxon>
        <taxon>Agaricomycetes</taxon>
        <taxon>Polyporales</taxon>
        <taxon>Polyporaceae</taxon>
        <taxon>Trametes</taxon>
    </lineage>
</organism>
<dbReference type="InterPro" id="IPR011016">
    <property type="entry name" value="Znf_RING-CH"/>
</dbReference>
<keyword evidence="3" id="KW-0862">Zinc</keyword>
<gene>
    <name evidence="7" type="ORF">TRAPUB_6321</name>
</gene>
<feature type="region of interest" description="Disordered" evidence="5">
    <location>
        <begin position="1"/>
        <end position="152"/>
    </location>
</feature>
<evidence type="ECO:0000256" key="3">
    <source>
        <dbReference type="ARBA" id="ARBA00022833"/>
    </source>
</evidence>
<keyword evidence="8" id="KW-1185">Reference proteome</keyword>
<feature type="region of interest" description="Disordered" evidence="5">
    <location>
        <begin position="189"/>
        <end position="434"/>
    </location>
</feature>
<evidence type="ECO:0000313" key="7">
    <source>
        <dbReference type="EMBL" id="OJT15574.1"/>
    </source>
</evidence>
<feature type="region of interest" description="Disordered" evidence="5">
    <location>
        <begin position="579"/>
        <end position="626"/>
    </location>
</feature>
<dbReference type="GO" id="GO:0008270">
    <property type="term" value="F:zinc ion binding"/>
    <property type="evidence" value="ECO:0007669"/>
    <property type="project" value="UniProtKB-KW"/>
</dbReference>
<evidence type="ECO:0000259" key="6">
    <source>
        <dbReference type="PROSITE" id="PS50089"/>
    </source>
</evidence>
<dbReference type="Pfam" id="PF13639">
    <property type="entry name" value="zf-RING_2"/>
    <property type="match status" value="1"/>
</dbReference>
<feature type="compositionally biased region" description="Low complexity" evidence="5">
    <location>
        <begin position="813"/>
        <end position="827"/>
    </location>
</feature>
<keyword evidence="2 4" id="KW-0863">Zinc-finger</keyword>
<dbReference type="OMA" id="VEMGQVH"/>
<proteinExistence type="predicted"/>
<feature type="compositionally biased region" description="Basic residues" evidence="5">
    <location>
        <begin position="87"/>
        <end position="98"/>
    </location>
</feature>
<dbReference type="GO" id="GO:0016567">
    <property type="term" value="P:protein ubiquitination"/>
    <property type="evidence" value="ECO:0007669"/>
    <property type="project" value="TreeGrafter"/>
</dbReference>
<dbReference type="SMART" id="SM00184">
    <property type="entry name" value="RING"/>
    <property type="match status" value="1"/>
</dbReference>
<dbReference type="Proteomes" id="UP000184267">
    <property type="component" value="Unassembled WGS sequence"/>
</dbReference>
<evidence type="ECO:0000313" key="8">
    <source>
        <dbReference type="Proteomes" id="UP000184267"/>
    </source>
</evidence>
<comment type="caution">
    <text evidence="7">The sequence shown here is derived from an EMBL/GenBank/DDBJ whole genome shotgun (WGS) entry which is preliminary data.</text>
</comment>
<feature type="compositionally biased region" description="Low complexity" evidence="5">
    <location>
        <begin position="580"/>
        <end position="612"/>
    </location>
</feature>
<feature type="compositionally biased region" description="Low complexity" evidence="5">
    <location>
        <begin position="329"/>
        <end position="339"/>
    </location>
</feature>
<feature type="region of interest" description="Disordered" evidence="5">
    <location>
        <begin position="788"/>
        <end position="858"/>
    </location>
</feature>
<reference evidence="7 8" key="1">
    <citation type="submission" date="2016-10" db="EMBL/GenBank/DDBJ databases">
        <title>Genome sequence of the basidiomycete white-rot fungus Trametes pubescens.</title>
        <authorList>
            <person name="Makela M.R."/>
            <person name="Granchi Z."/>
            <person name="Peng M."/>
            <person name="De Vries R.P."/>
            <person name="Grigoriev I."/>
            <person name="Riley R."/>
            <person name="Hilden K."/>
        </authorList>
    </citation>
    <scope>NUCLEOTIDE SEQUENCE [LARGE SCALE GENOMIC DNA]</scope>
    <source>
        <strain evidence="7 8">FBCC735</strain>
    </source>
</reference>
<feature type="region of interest" description="Disordered" evidence="5">
    <location>
        <begin position="537"/>
        <end position="557"/>
    </location>
</feature>
<dbReference type="PANTHER" id="PTHR45969:SF69">
    <property type="entry name" value="FINGER DOMAIN PROTEIN, PUTATIVE (AFU_ORTHOLOGUE AFUA_3G12190)-RELATED"/>
    <property type="match status" value="1"/>
</dbReference>
<feature type="compositionally biased region" description="Low complexity" evidence="5">
    <location>
        <begin position="383"/>
        <end position="412"/>
    </location>
</feature>
<feature type="compositionally biased region" description="Low complexity" evidence="5">
    <location>
        <begin position="72"/>
        <end position="86"/>
    </location>
</feature>
<dbReference type="SUPFAM" id="SSF57850">
    <property type="entry name" value="RING/U-box"/>
    <property type="match status" value="1"/>
</dbReference>
<feature type="compositionally biased region" description="Acidic residues" evidence="5">
    <location>
        <begin position="690"/>
        <end position="718"/>
    </location>
</feature>
<feature type="region of interest" description="Disordered" evidence="5">
    <location>
        <begin position="463"/>
        <end position="519"/>
    </location>
</feature>
<dbReference type="EMBL" id="MNAD01000149">
    <property type="protein sequence ID" value="OJT15574.1"/>
    <property type="molecule type" value="Genomic_DNA"/>
</dbReference>
<dbReference type="STRING" id="154538.A0A1M2W6T1"/>
<name>A0A1M2W6T1_TRAPU</name>
<feature type="compositionally biased region" description="Low complexity" evidence="5">
    <location>
        <begin position="540"/>
        <end position="551"/>
    </location>
</feature>
<dbReference type="OrthoDB" id="8062037at2759"/>
<feature type="region of interest" description="Disordered" evidence="5">
    <location>
        <begin position="877"/>
        <end position="936"/>
    </location>
</feature>
<dbReference type="PANTHER" id="PTHR45969">
    <property type="entry name" value="RING ZINC FINGER PROTEIN-RELATED"/>
    <property type="match status" value="1"/>
</dbReference>
<dbReference type="GO" id="GO:0061630">
    <property type="term" value="F:ubiquitin protein ligase activity"/>
    <property type="evidence" value="ECO:0007669"/>
    <property type="project" value="TreeGrafter"/>
</dbReference>
<feature type="region of interest" description="Disordered" evidence="5">
    <location>
        <begin position="638"/>
        <end position="766"/>
    </location>
</feature>
<feature type="compositionally biased region" description="Low complexity" evidence="5">
    <location>
        <begin position="661"/>
        <end position="673"/>
    </location>
</feature>
<feature type="compositionally biased region" description="Polar residues" evidence="5">
    <location>
        <begin position="43"/>
        <end position="57"/>
    </location>
</feature>
<dbReference type="InterPro" id="IPR001841">
    <property type="entry name" value="Znf_RING"/>
</dbReference>
<dbReference type="Gene3D" id="3.30.40.10">
    <property type="entry name" value="Zinc/RING finger domain, C3HC4 (zinc finger)"/>
    <property type="match status" value="1"/>
</dbReference>
<keyword evidence="1" id="KW-0479">Metal-binding</keyword>
<feature type="compositionally biased region" description="Polar residues" evidence="5">
    <location>
        <begin position="192"/>
        <end position="203"/>
    </location>
</feature>
<dbReference type="FunFam" id="3.30.40.10:FF:000728">
    <property type="entry name" value="Unplaced genomic scaffold supercont1.4, whole genome shotgun sequence"/>
    <property type="match status" value="1"/>
</dbReference>
<evidence type="ECO:0000256" key="5">
    <source>
        <dbReference type="SAM" id="MobiDB-lite"/>
    </source>
</evidence>
<accession>A0A1M2W6T1</accession>
<feature type="domain" description="RING-type" evidence="6">
    <location>
        <begin position="1044"/>
        <end position="1086"/>
    </location>
</feature>
<dbReference type="InterPro" id="IPR013083">
    <property type="entry name" value="Znf_RING/FYVE/PHD"/>
</dbReference>
<feature type="compositionally biased region" description="Low complexity" evidence="5">
    <location>
        <begin position="302"/>
        <end position="321"/>
    </location>
</feature>
<sequence>MGQANSRRTGAPPSVSLPQPATPSSSSDYDSSQATLRDGPGFSTPSASPSTKTLNRSSLRRGVRSFLRPRTQSDSTSPSSSHQIPSLRKRWRSSRRFSKAQASLPNLSEALHDSDRPPAAPAVGAQLLAVEEQPVQIEPSSSTPFPSVLPATSRPVVSLPSRSYFVPPSESHAETTSVDEHGVIQEHVTRTVAEQPSRSTLSTNKHDASPQFQEHPERAQEIEREINDFLLERPRQDSLFVEGSSQDGQISDAPEPSPPYASSALPEADGATEAAMAQAPRHFPPPGTLVVVQGVVNTSDNPASTQPSQPSRSSRPASAVNPAPPPAVPARRSSSVPRVGGQQEERQTARSRLSAFLPRTASMRRRRSSTSDPSVVAPLHSQSTSDVSSSAFESSASDDYLADASDPLSSSAVEPGAGEDNGDPRSRPLSPGSIDVLGTLLSVAAAATAASLFSPSLGFQANADPNAPAQPGSAIPRPMSPTPTAGLGGGPAFGLDIGADTSTPPPPTFTSAPQQREGRERIRNVWESFRERLGLNRGTAAQAASGASANAEEPGNMRPGEIMLAEMARALNVGLGLTGDGSSAGATTTEPPAEPAEATQGDGATPAETVPTVRPPPPEDSFERFLLDLQADLRVALSQSSTGDAAAAPATEGQDVNAGNDEAPASEAASDSPELSHDEARAQSPSAATVDDDADNEDELPPLDDVSDSEVEDYDVEDEHTSSTRIATPMPASRDLPNRSDQASPASNGRADAQTPVDARGEAERRPPGIHLWRLYRFRPIHATQIAGHAASTTPPTAPVFPQPTASPPSVQAEGPSPSLAASASFSPSPPSPATATSGSRDGADSPSPAPPATDPNANMVVPVIVVGLQSVEMGQVHGHAHPAPNPGRGRQHPHAHTHAQEHEGSPPSPDADDWMQQGADEQAGDATPRGRSWQSRAATALRNLRPGRRTAQGGQQTAGTGSRTFLIYVIGGYYPPNHHMVTGPDNLDSYEALWELAELLGQVKPQVATREDIDKSDLQIVKYSELEKYEREGRVSSNCVERCLICLDDYQPEDDVRLMHCRHAFHQECVDKWMQVGRNNCPACRTKGVSTADELVP</sequence>
<dbReference type="SMART" id="SM00744">
    <property type="entry name" value="RINGv"/>
    <property type="match status" value="1"/>
</dbReference>
<feature type="compositionally biased region" description="Pro residues" evidence="5">
    <location>
        <begin position="796"/>
        <end position="807"/>
    </location>
</feature>
<evidence type="ECO:0000256" key="1">
    <source>
        <dbReference type="ARBA" id="ARBA00022723"/>
    </source>
</evidence>
<dbReference type="AlphaFoldDB" id="A0A1M2W6T1"/>
<dbReference type="PROSITE" id="PS50089">
    <property type="entry name" value="ZF_RING_2"/>
    <property type="match status" value="1"/>
</dbReference>
<protein>
    <recommendedName>
        <fullName evidence="6">RING-type domain-containing protein</fullName>
    </recommendedName>
</protein>
<dbReference type="CDD" id="cd16473">
    <property type="entry name" value="RING-H2_RNF103"/>
    <property type="match status" value="1"/>
</dbReference>
<evidence type="ECO:0000256" key="4">
    <source>
        <dbReference type="PROSITE-ProRule" id="PRU00175"/>
    </source>
</evidence>
<evidence type="ECO:0000256" key="2">
    <source>
        <dbReference type="ARBA" id="ARBA00022771"/>
    </source>
</evidence>